<name>A0A3N4MA29_9PEZI</name>
<dbReference type="PANTHER" id="PTHR13347:SF1">
    <property type="entry name" value="HEAT REPEAT-CONTAINING PROTEIN 3"/>
    <property type="match status" value="1"/>
</dbReference>
<dbReference type="InterPro" id="IPR011989">
    <property type="entry name" value="ARM-like"/>
</dbReference>
<dbReference type="STRING" id="1051890.A0A3N4MA29"/>
<dbReference type="InParanoid" id="A0A3N4MA29"/>
<accession>A0A3N4MA29</accession>
<feature type="domain" description="SYO1-like TPR repeats" evidence="3">
    <location>
        <begin position="404"/>
        <end position="626"/>
    </location>
</feature>
<dbReference type="AlphaFoldDB" id="A0A3N4MA29"/>
<comment type="similarity">
    <text evidence="1">Belongs to the nuclear import and ribosome assembly adapter family.</text>
</comment>
<evidence type="ECO:0000313" key="4">
    <source>
        <dbReference type="EMBL" id="RPB29362.1"/>
    </source>
</evidence>
<evidence type="ECO:0000256" key="2">
    <source>
        <dbReference type="SAM" id="MobiDB-lite"/>
    </source>
</evidence>
<dbReference type="OrthoDB" id="288703at2759"/>
<dbReference type="EMBL" id="ML121527">
    <property type="protein sequence ID" value="RPB29362.1"/>
    <property type="molecule type" value="Genomic_DNA"/>
</dbReference>
<evidence type="ECO:0000259" key="3">
    <source>
        <dbReference type="Pfam" id="PF25567"/>
    </source>
</evidence>
<dbReference type="SUPFAM" id="SSF48371">
    <property type="entry name" value="ARM repeat"/>
    <property type="match status" value="1"/>
</dbReference>
<dbReference type="CDD" id="cd13394">
    <property type="entry name" value="Syo1_like"/>
    <property type="match status" value="1"/>
</dbReference>
<dbReference type="FunCoup" id="A0A3N4MA29">
    <property type="interactions" value="230"/>
</dbReference>
<dbReference type="InterPro" id="IPR016024">
    <property type="entry name" value="ARM-type_fold"/>
</dbReference>
<dbReference type="GO" id="GO:0051082">
    <property type="term" value="F:unfolded protein binding"/>
    <property type="evidence" value="ECO:0007669"/>
    <property type="project" value="TreeGrafter"/>
</dbReference>
<organism evidence="4 5">
    <name type="scientific">Terfezia boudieri ATCC MYA-4762</name>
    <dbReference type="NCBI Taxonomy" id="1051890"/>
    <lineage>
        <taxon>Eukaryota</taxon>
        <taxon>Fungi</taxon>
        <taxon>Dikarya</taxon>
        <taxon>Ascomycota</taxon>
        <taxon>Pezizomycotina</taxon>
        <taxon>Pezizomycetes</taxon>
        <taxon>Pezizales</taxon>
        <taxon>Pezizaceae</taxon>
        <taxon>Terfezia</taxon>
    </lineage>
</organism>
<dbReference type="Gene3D" id="1.25.10.10">
    <property type="entry name" value="Leucine-rich Repeat Variant"/>
    <property type="match status" value="1"/>
</dbReference>
<dbReference type="PANTHER" id="PTHR13347">
    <property type="entry name" value="HEAT REPEAT-CONTAINING PROTEIN 3"/>
    <property type="match status" value="1"/>
</dbReference>
<dbReference type="GO" id="GO:0006606">
    <property type="term" value="P:protein import into nucleus"/>
    <property type="evidence" value="ECO:0007669"/>
    <property type="project" value="TreeGrafter"/>
</dbReference>
<evidence type="ECO:0000313" key="5">
    <source>
        <dbReference type="Proteomes" id="UP000267821"/>
    </source>
</evidence>
<dbReference type="InterPro" id="IPR052616">
    <property type="entry name" value="SYO1-like"/>
</dbReference>
<dbReference type="Proteomes" id="UP000267821">
    <property type="component" value="Unassembled WGS sequence"/>
</dbReference>
<proteinExistence type="inferred from homology"/>
<dbReference type="InterPro" id="IPR000225">
    <property type="entry name" value="Armadillo"/>
</dbReference>
<dbReference type="Pfam" id="PF25567">
    <property type="entry name" value="TPR_SYO1"/>
    <property type="match status" value="1"/>
</dbReference>
<sequence length="628" mass="68711">MGRSNRVRKNKVKGKTDPLGGVRNLDIGQHSALRETKILPVVKNISSINVNERVQAVNAVANLVEDSTCRKLLLKERIVAALMEQTLNDSSPEVIVKGWGVLRNLAVEEGYDVCLHMYRKDILTPIAAAISKLQETIRSLINVPASVDNITKKLVWGYAENVVGLVASIWHATEEVVEAVNKLNIFPFLMGLLSPECKAPRAVQNIAAQCLNVITEEQDELIKSIIDSEDVFVPLILQLRDTPTSSPMDPLLRTVAVCGMPLSNDSTLTGGEPVTEGERIEALKDGLEILTSIIASLQDDIDGKIPVEVSFPDSDFMDEDSEEELENGVDKDEDGVDDESEVGYKSMDEEVMLEDMAMVTAVDCDDSEEANDASSECPIAHLIEVVIPLLLPLCAPQDHSSNSLAVQTRAINCLSNISWTSSTALPKSSPLFQSFQKHALTVWTSIVVLILRSNTANIELAEAVTGLSWAIAKALGGKLPISQPTNEGGVGEHKIFMSLYNAATTDDLRTRCVGVLGCLGLAPGRIGEIGVFLVTSLSALPPTGNTATDPAIEALNAIFDVYSDAEFDYDEPVFVKHNFLEHLKSILPKVQSMTKKIDKRRFPEQRARAEDATQNLRRFIEYKKKERS</sequence>
<feature type="region of interest" description="Disordered" evidence="2">
    <location>
        <begin position="314"/>
        <end position="340"/>
    </location>
</feature>
<feature type="compositionally biased region" description="Acidic residues" evidence="2">
    <location>
        <begin position="315"/>
        <end position="340"/>
    </location>
</feature>
<gene>
    <name evidence="4" type="ORF">L211DRAFT_775717</name>
</gene>
<dbReference type="InterPro" id="IPR057990">
    <property type="entry name" value="TPR_SYO1"/>
</dbReference>
<reference evidence="4 5" key="1">
    <citation type="journal article" date="2018" name="Nat. Ecol. Evol.">
        <title>Pezizomycetes genomes reveal the molecular basis of ectomycorrhizal truffle lifestyle.</title>
        <authorList>
            <person name="Murat C."/>
            <person name="Payen T."/>
            <person name="Noel B."/>
            <person name="Kuo A."/>
            <person name="Morin E."/>
            <person name="Chen J."/>
            <person name="Kohler A."/>
            <person name="Krizsan K."/>
            <person name="Balestrini R."/>
            <person name="Da Silva C."/>
            <person name="Montanini B."/>
            <person name="Hainaut M."/>
            <person name="Levati E."/>
            <person name="Barry K.W."/>
            <person name="Belfiori B."/>
            <person name="Cichocki N."/>
            <person name="Clum A."/>
            <person name="Dockter R.B."/>
            <person name="Fauchery L."/>
            <person name="Guy J."/>
            <person name="Iotti M."/>
            <person name="Le Tacon F."/>
            <person name="Lindquist E.A."/>
            <person name="Lipzen A."/>
            <person name="Malagnac F."/>
            <person name="Mello A."/>
            <person name="Molinier V."/>
            <person name="Miyauchi S."/>
            <person name="Poulain J."/>
            <person name="Riccioni C."/>
            <person name="Rubini A."/>
            <person name="Sitrit Y."/>
            <person name="Splivallo R."/>
            <person name="Traeger S."/>
            <person name="Wang M."/>
            <person name="Zifcakova L."/>
            <person name="Wipf D."/>
            <person name="Zambonelli A."/>
            <person name="Paolocci F."/>
            <person name="Nowrousian M."/>
            <person name="Ottonello S."/>
            <person name="Baldrian P."/>
            <person name="Spatafora J.W."/>
            <person name="Henrissat B."/>
            <person name="Nagy L.G."/>
            <person name="Aury J.M."/>
            <person name="Wincker P."/>
            <person name="Grigoriev I.V."/>
            <person name="Bonfante P."/>
            <person name="Martin F.M."/>
        </authorList>
    </citation>
    <scope>NUCLEOTIDE SEQUENCE [LARGE SCALE GENOMIC DNA]</scope>
    <source>
        <strain evidence="4 5">ATCC MYA-4762</strain>
    </source>
</reference>
<keyword evidence="5" id="KW-1185">Reference proteome</keyword>
<evidence type="ECO:0000256" key="1">
    <source>
        <dbReference type="ARBA" id="ARBA00049983"/>
    </source>
</evidence>
<dbReference type="GO" id="GO:0042273">
    <property type="term" value="P:ribosomal large subunit biogenesis"/>
    <property type="evidence" value="ECO:0007669"/>
    <property type="project" value="TreeGrafter"/>
</dbReference>
<protein>
    <recommendedName>
        <fullName evidence="3">SYO1-like TPR repeats domain-containing protein</fullName>
    </recommendedName>
</protein>
<dbReference type="SMART" id="SM00185">
    <property type="entry name" value="ARM"/>
    <property type="match status" value="3"/>
</dbReference>